<dbReference type="PANTHER" id="PTHR33446">
    <property type="entry name" value="PROTEIN TONB-RELATED"/>
    <property type="match status" value="1"/>
</dbReference>
<dbReference type="Proteomes" id="UP001258315">
    <property type="component" value="Unassembled WGS sequence"/>
</dbReference>
<dbReference type="InterPro" id="IPR006260">
    <property type="entry name" value="TonB/TolA_C"/>
</dbReference>
<evidence type="ECO:0000259" key="10">
    <source>
        <dbReference type="PROSITE" id="PS52015"/>
    </source>
</evidence>
<keyword evidence="3" id="KW-0813">Transport</keyword>
<dbReference type="EMBL" id="JAVLVU010000001">
    <property type="protein sequence ID" value="MDT3403280.1"/>
    <property type="molecule type" value="Genomic_DNA"/>
</dbReference>
<comment type="subcellular location">
    <subcellularLocation>
        <location evidence="1">Cell inner membrane</location>
        <topology evidence="1">Single-pass membrane protein</topology>
        <orientation evidence="1">Periplasmic side</orientation>
    </subcellularLocation>
</comment>
<dbReference type="Pfam" id="PF03544">
    <property type="entry name" value="TonB_C"/>
    <property type="match status" value="1"/>
</dbReference>
<comment type="caution">
    <text evidence="11">The sequence shown here is derived from an EMBL/GenBank/DDBJ whole genome shotgun (WGS) entry which is preliminary data.</text>
</comment>
<keyword evidence="9" id="KW-0472">Membrane</keyword>
<dbReference type="InterPro" id="IPR051045">
    <property type="entry name" value="TonB-dependent_transducer"/>
</dbReference>
<dbReference type="NCBIfam" id="TIGR01352">
    <property type="entry name" value="tonB_Cterm"/>
    <property type="match status" value="1"/>
</dbReference>
<evidence type="ECO:0000256" key="8">
    <source>
        <dbReference type="ARBA" id="ARBA00022989"/>
    </source>
</evidence>
<evidence type="ECO:0000256" key="5">
    <source>
        <dbReference type="ARBA" id="ARBA00022519"/>
    </source>
</evidence>
<evidence type="ECO:0000256" key="9">
    <source>
        <dbReference type="ARBA" id="ARBA00023136"/>
    </source>
</evidence>
<evidence type="ECO:0000256" key="1">
    <source>
        <dbReference type="ARBA" id="ARBA00004383"/>
    </source>
</evidence>
<keyword evidence="4" id="KW-1003">Cell membrane</keyword>
<evidence type="ECO:0000256" key="6">
    <source>
        <dbReference type="ARBA" id="ARBA00022692"/>
    </source>
</evidence>
<gene>
    <name evidence="11" type="ORF">QE417_002352</name>
</gene>
<protein>
    <submittedName>
        <fullName evidence="11">TonB family protein</fullName>
    </submittedName>
</protein>
<keyword evidence="8" id="KW-1133">Transmembrane helix</keyword>
<organism evidence="11 12">
    <name type="scientific">Mucilaginibacter terrae</name>
    <dbReference type="NCBI Taxonomy" id="1955052"/>
    <lineage>
        <taxon>Bacteria</taxon>
        <taxon>Pseudomonadati</taxon>
        <taxon>Bacteroidota</taxon>
        <taxon>Sphingobacteriia</taxon>
        <taxon>Sphingobacteriales</taxon>
        <taxon>Sphingobacteriaceae</taxon>
        <taxon>Mucilaginibacter</taxon>
    </lineage>
</organism>
<keyword evidence="12" id="KW-1185">Reference proteome</keyword>
<name>A0ABU3GX81_9SPHI</name>
<comment type="similarity">
    <text evidence="2">Belongs to the TonB family.</text>
</comment>
<dbReference type="PROSITE" id="PS52015">
    <property type="entry name" value="TONB_CTD"/>
    <property type="match status" value="1"/>
</dbReference>
<evidence type="ECO:0000313" key="11">
    <source>
        <dbReference type="EMBL" id="MDT3403280.1"/>
    </source>
</evidence>
<accession>A0ABU3GX81</accession>
<sequence>MPSNPYFRHMKTLSLFILLGFSALWCRAQSVHFSREEFARQYEESRKNIVSYIQEPPQYKGGVDSLHTYLVANLKYPSKALRKNREGKVYVYFVVDRTDGHIRDARILKSTDSVFDEEALRVVLAMPNWIPGKQDGRSVNTSHNIPIIFTLEPVKK</sequence>
<evidence type="ECO:0000256" key="7">
    <source>
        <dbReference type="ARBA" id="ARBA00022927"/>
    </source>
</evidence>
<proteinExistence type="inferred from homology"/>
<keyword evidence="7" id="KW-0653">Protein transport</keyword>
<dbReference type="PANTHER" id="PTHR33446:SF2">
    <property type="entry name" value="PROTEIN TONB"/>
    <property type="match status" value="1"/>
</dbReference>
<reference evidence="12" key="1">
    <citation type="submission" date="2023-07" db="EMBL/GenBank/DDBJ databases">
        <title>Functional and genomic diversity of the sorghum phyllosphere microbiome.</title>
        <authorList>
            <person name="Shade A."/>
        </authorList>
    </citation>
    <scope>NUCLEOTIDE SEQUENCE [LARGE SCALE GENOMIC DNA]</scope>
    <source>
        <strain evidence="12">SORGH_AS_0422</strain>
    </source>
</reference>
<keyword evidence="6" id="KW-0812">Transmembrane</keyword>
<keyword evidence="5" id="KW-0997">Cell inner membrane</keyword>
<feature type="domain" description="TonB C-terminal" evidence="10">
    <location>
        <begin position="61"/>
        <end position="156"/>
    </location>
</feature>
<dbReference type="SUPFAM" id="SSF74653">
    <property type="entry name" value="TolA/TonB C-terminal domain"/>
    <property type="match status" value="1"/>
</dbReference>
<dbReference type="Gene3D" id="3.30.1150.10">
    <property type="match status" value="1"/>
</dbReference>
<dbReference type="InterPro" id="IPR037682">
    <property type="entry name" value="TonB_C"/>
</dbReference>
<evidence type="ECO:0000256" key="2">
    <source>
        <dbReference type="ARBA" id="ARBA00006555"/>
    </source>
</evidence>
<evidence type="ECO:0000256" key="4">
    <source>
        <dbReference type="ARBA" id="ARBA00022475"/>
    </source>
</evidence>
<evidence type="ECO:0000256" key="3">
    <source>
        <dbReference type="ARBA" id="ARBA00022448"/>
    </source>
</evidence>
<evidence type="ECO:0000313" key="12">
    <source>
        <dbReference type="Proteomes" id="UP001258315"/>
    </source>
</evidence>